<protein>
    <recommendedName>
        <fullName evidence="1">Acyl-CoA thioesterase-like N-terminal HotDog domain-containing protein</fullName>
    </recommendedName>
</protein>
<gene>
    <name evidence="2" type="ORF">D9758_011591</name>
</gene>
<reference evidence="2 3" key="1">
    <citation type="journal article" date="2020" name="ISME J.">
        <title>Uncovering the hidden diversity of litter-decomposition mechanisms in mushroom-forming fungi.</title>
        <authorList>
            <person name="Floudas D."/>
            <person name="Bentzer J."/>
            <person name="Ahren D."/>
            <person name="Johansson T."/>
            <person name="Persson P."/>
            <person name="Tunlid A."/>
        </authorList>
    </citation>
    <scope>NUCLEOTIDE SEQUENCE [LARGE SCALE GENOMIC DNA]</scope>
    <source>
        <strain evidence="2 3">CBS 291.85</strain>
    </source>
</reference>
<dbReference type="AlphaFoldDB" id="A0A8H5FQ04"/>
<organism evidence="2 3">
    <name type="scientific">Tetrapyrgos nigripes</name>
    <dbReference type="NCBI Taxonomy" id="182062"/>
    <lineage>
        <taxon>Eukaryota</taxon>
        <taxon>Fungi</taxon>
        <taxon>Dikarya</taxon>
        <taxon>Basidiomycota</taxon>
        <taxon>Agaricomycotina</taxon>
        <taxon>Agaricomycetes</taxon>
        <taxon>Agaricomycetidae</taxon>
        <taxon>Agaricales</taxon>
        <taxon>Marasmiineae</taxon>
        <taxon>Marasmiaceae</taxon>
        <taxon>Tetrapyrgos</taxon>
    </lineage>
</organism>
<dbReference type="InterPro" id="IPR042171">
    <property type="entry name" value="Acyl-CoA_hotdog"/>
</dbReference>
<name>A0A8H5FQ04_9AGAR</name>
<dbReference type="EMBL" id="JAACJM010000117">
    <property type="protein sequence ID" value="KAF5344894.1"/>
    <property type="molecule type" value="Genomic_DNA"/>
</dbReference>
<dbReference type="InterPro" id="IPR049449">
    <property type="entry name" value="TesB_ACOT8-like_N"/>
</dbReference>
<comment type="caution">
    <text evidence="2">The sequence shown here is derived from an EMBL/GenBank/DDBJ whole genome shotgun (WGS) entry which is preliminary data.</text>
</comment>
<proteinExistence type="predicted"/>
<dbReference type="Pfam" id="PF13622">
    <property type="entry name" value="4HBT_3"/>
    <property type="match status" value="1"/>
</dbReference>
<dbReference type="PANTHER" id="PTHR38110">
    <property type="entry name" value="CHROMOSOME 23, WHOLE GENOME SHOTGUN SEQUENCE"/>
    <property type="match status" value="1"/>
</dbReference>
<sequence length="273" mass="30222">MPPFYQAVTVRHDRCIGSTDIYVGTIDPEWTVASVPNGGYVLALILDACMKQQVSTAHPDPIHVTAHFLSATALSSFEIHVKIIKTGRTFTNIQADFMQNGNTGISSHLIFGVLQPPQAKGSGKQPNLTLSPPSPYARRVPLHRHPSNAPIDNNWHSIYNFRSRINTTVEPEIEASIAPDSSTRTNSGTIGGGGIDWGTWCGFKDRNERLSTQSLAFFADIFTNGPMLLPDEDNNGTRKSWYPTIVMTLEFKFPIPPVIKGPRRSYSRIIFNK</sequence>
<evidence type="ECO:0000313" key="3">
    <source>
        <dbReference type="Proteomes" id="UP000559256"/>
    </source>
</evidence>
<dbReference type="SUPFAM" id="SSF54637">
    <property type="entry name" value="Thioesterase/thiol ester dehydrase-isomerase"/>
    <property type="match status" value="1"/>
</dbReference>
<feature type="domain" description="Acyl-CoA thioesterase-like N-terminal HotDog" evidence="1">
    <location>
        <begin position="27"/>
        <end position="106"/>
    </location>
</feature>
<evidence type="ECO:0000313" key="2">
    <source>
        <dbReference type="EMBL" id="KAF5344894.1"/>
    </source>
</evidence>
<dbReference type="Proteomes" id="UP000559256">
    <property type="component" value="Unassembled WGS sequence"/>
</dbReference>
<keyword evidence="3" id="KW-1185">Reference proteome</keyword>
<dbReference type="Gene3D" id="2.40.160.210">
    <property type="entry name" value="Acyl-CoA thioesterase, double hotdog domain"/>
    <property type="match status" value="1"/>
</dbReference>
<dbReference type="PANTHER" id="PTHR38110:SF1">
    <property type="entry name" value="THIOESTERASE DOMAIN-CONTAINING PROTEIN"/>
    <property type="match status" value="1"/>
</dbReference>
<dbReference type="OrthoDB" id="2532955at2759"/>
<accession>A0A8H5FQ04</accession>
<dbReference type="InterPro" id="IPR052389">
    <property type="entry name" value="Sec_Metab_Biosynth-Assoc"/>
</dbReference>
<evidence type="ECO:0000259" key="1">
    <source>
        <dbReference type="Pfam" id="PF13622"/>
    </source>
</evidence>
<dbReference type="InterPro" id="IPR029069">
    <property type="entry name" value="HotDog_dom_sf"/>
</dbReference>